<evidence type="ECO:0000313" key="1">
    <source>
        <dbReference type="EMBL" id="KAJ7357969.1"/>
    </source>
</evidence>
<dbReference type="AlphaFoldDB" id="A0AAD7EZ30"/>
<reference evidence="1" key="1">
    <citation type="submission" date="2023-03" db="EMBL/GenBank/DDBJ databases">
        <title>Massive genome expansion in bonnet fungi (Mycena s.s.) driven by repeated elements and novel gene families across ecological guilds.</title>
        <authorList>
            <consortium name="Lawrence Berkeley National Laboratory"/>
            <person name="Harder C.B."/>
            <person name="Miyauchi S."/>
            <person name="Viragh M."/>
            <person name="Kuo A."/>
            <person name="Thoen E."/>
            <person name="Andreopoulos B."/>
            <person name="Lu D."/>
            <person name="Skrede I."/>
            <person name="Drula E."/>
            <person name="Henrissat B."/>
            <person name="Morin E."/>
            <person name="Kohler A."/>
            <person name="Barry K."/>
            <person name="LaButti K."/>
            <person name="Morin E."/>
            <person name="Salamov A."/>
            <person name="Lipzen A."/>
            <person name="Mereny Z."/>
            <person name="Hegedus B."/>
            <person name="Baldrian P."/>
            <person name="Stursova M."/>
            <person name="Weitz H."/>
            <person name="Taylor A."/>
            <person name="Grigoriev I.V."/>
            <person name="Nagy L.G."/>
            <person name="Martin F."/>
            <person name="Kauserud H."/>
        </authorList>
    </citation>
    <scope>NUCLEOTIDE SEQUENCE</scope>
    <source>
        <strain evidence="1">CBHHK002</strain>
    </source>
</reference>
<sequence length="572" mass="63246">FNPTTSTGPRYCLSGFHKPTSASLGPTSVRTSLKGYTGHSLSFFESFHNTIIPCCSTSMMNLESCWQCGAPPEAVAVSPKSQLLFAPHRLLTSNDVPLDSETPCIHGIISEGQDQIHTLNSQIDNLMAAIARLTHQRDKIAEHVIQHRAIISPVRRVPPELICKIVALSLSSDNTNTANSAPWHLGHICRFWRHCVLAYPVLWSSITIPSSSPLNPSSMIETQLIRSANAPLDVIWSPPEDESTPDPRAADLVLSHSNRWRVLLLNELNSETNVDWLHAAEGRLAALETLEVRGGDAGETEFPDIFLAAPNLRKVLLADWDFAPSPTTLQIPWAQITHYSGSFAVDSQLEVVKTSPNLVSCAIGFPDWVDSFEPGVSAVLPRLQRLYIEMAGFLPRLGAPLLRELFCSYSGTLQGRSEILPFVERSACSLQTLSLMRCSIDSDLTTVLRGLPSITHLVIEATNERNNYSEQCDLFDTLANDLCPNLTSLGYGFGSRFAEDNFLAMAQSRFRLEPPRPRFKQLCLFRSRDYHPGDDCPSSIVAAIQKSRNEGFDTSFLGPNEADLFKGKHFFS</sequence>
<feature type="non-terminal residue" evidence="1">
    <location>
        <position position="1"/>
    </location>
</feature>
<dbReference type="Proteomes" id="UP001218218">
    <property type="component" value="Unassembled WGS sequence"/>
</dbReference>
<organism evidence="1 2">
    <name type="scientific">Mycena albidolilacea</name>
    <dbReference type="NCBI Taxonomy" id="1033008"/>
    <lineage>
        <taxon>Eukaryota</taxon>
        <taxon>Fungi</taxon>
        <taxon>Dikarya</taxon>
        <taxon>Basidiomycota</taxon>
        <taxon>Agaricomycotina</taxon>
        <taxon>Agaricomycetes</taxon>
        <taxon>Agaricomycetidae</taxon>
        <taxon>Agaricales</taxon>
        <taxon>Marasmiineae</taxon>
        <taxon>Mycenaceae</taxon>
        <taxon>Mycena</taxon>
    </lineage>
</organism>
<dbReference type="InterPro" id="IPR032675">
    <property type="entry name" value="LRR_dom_sf"/>
</dbReference>
<dbReference type="SUPFAM" id="SSF52047">
    <property type="entry name" value="RNI-like"/>
    <property type="match status" value="1"/>
</dbReference>
<keyword evidence="2" id="KW-1185">Reference proteome</keyword>
<evidence type="ECO:0000313" key="2">
    <source>
        <dbReference type="Proteomes" id="UP001218218"/>
    </source>
</evidence>
<proteinExistence type="predicted"/>
<dbReference type="EMBL" id="JARIHO010000007">
    <property type="protein sequence ID" value="KAJ7357969.1"/>
    <property type="molecule type" value="Genomic_DNA"/>
</dbReference>
<evidence type="ECO:0008006" key="3">
    <source>
        <dbReference type="Google" id="ProtNLM"/>
    </source>
</evidence>
<protein>
    <recommendedName>
        <fullName evidence="3">F-box domain-containing protein</fullName>
    </recommendedName>
</protein>
<accession>A0AAD7EZ30</accession>
<dbReference type="Gene3D" id="3.80.10.10">
    <property type="entry name" value="Ribonuclease Inhibitor"/>
    <property type="match status" value="1"/>
</dbReference>
<comment type="caution">
    <text evidence="1">The sequence shown here is derived from an EMBL/GenBank/DDBJ whole genome shotgun (WGS) entry which is preliminary data.</text>
</comment>
<name>A0AAD7EZ30_9AGAR</name>
<gene>
    <name evidence="1" type="ORF">DFH08DRAFT_437573</name>
</gene>